<sequence length="405" mass="44418">MAMRPARGGVGPSIRPRLGPVVQNFYEDFKPMSEWRQDEESDILSLFLPGFMNQHLKVSTEGRNIVRVRGERLVAGNKWSRFQEDYQVPDRCNIRAIRAKFEGGILTITMPWRKDAAAKATPPKATSGLDSTTDQMQQISPPKAPIEPRSKKSADEIPPKVIDPPPRPQKAAAEIHPKVVDPPSRPQTAAAEIRPKGLDQPSKPQKAAAEIHPKGLDSPSRPQKAIDEIQPKVLAPPSVTADKGSKDIDEKLLSQPQTQKGRQDEQARSPGAIKPVTTPITISSDDDEKKETITPKTNAKPMKPEYIENLKEVSDGKRSTEKSKEPLHTLAGNLTRKIIEEKEKQSQTAVASSSKDYGLGNFKKAVTSLAEPNEERQLLVNIVVAVLVIVAVGAHIASRIGSEEA</sequence>
<evidence type="ECO:0000256" key="7">
    <source>
        <dbReference type="ARBA" id="ARBA00023136"/>
    </source>
</evidence>
<dbReference type="PROSITE" id="PS01031">
    <property type="entry name" value="SHSP"/>
    <property type="match status" value="1"/>
</dbReference>
<dbReference type="AlphaFoldDB" id="A0A068VJ32"/>
<keyword evidence="13" id="KW-1185">Reference proteome</keyword>
<dbReference type="InterPro" id="IPR008978">
    <property type="entry name" value="HSP20-like_chaperone"/>
</dbReference>
<feature type="compositionally biased region" description="Basic and acidic residues" evidence="10">
    <location>
        <begin position="146"/>
        <end position="158"/>
    </location>
</feature>
<evidence type="ECO:0000256" key="8">
    <source>
        <dbReference type="PROSITE-ProRule" id="PRU00285"/>
    </source>
</evidence>
<dbReference type="Gramene" id="CDP20632">
    <property type="protein sequence ID" value="CDP20632"/>
    <property type="gene ID" value="GSCOC_T00003026001"/>
</dbReference>
<feature type="region of interest" description="Disordered" evidence="10">
    <location>
        <begin position="117"/>
        <end position="334"/>
    </location>
</feature>
<evidence type="ECO:0000259" key="11">
    <source>
        <dbReference type="PROSITE" id="PS01031"/>
    </source>
</evidence>
<proteinExistence type="inferred from homology"/>
<dbReference type="PANTHER" id="PTHR43670:SF121">
    <property type="entry name" value="PROTEIN RESTRICTED TEV MOVEMENT 2"/>
    <property type="match status" value="1"/>
</dbReference>
<dbReference type="PhylomeDB" id="A0A068VJ32"/>
<protein>
    <submittedName>
        <fullName evidence="12">DH200=94 genomic scaffold, scaffold_1460</fullName>
    </submittedName>
</protein>
<accession>A0A068VJ32</accession>
<keyword evidence="5" id="KW-0611">Plant defense</keyword>
<keyword evidence="4" id="KW-0677">Repeat</keyword>
<dbReference type="STRING" id="49390.A0A068VJ32"/>
<evidence type="ECO:0000256" key="3">
    <source>
        <dbReference type="ARBA" id="ARBA00022692"/>
    </source>
</evidence>
<dbReference type="OrthoDB" id="1431247at2759"/>
<feature type="compositionally biased region" description="Basic and acidic residues" evidence="10">
    <location>
        <begin position="243"/>
        <end position="252"/>
    </location>
</feature>
<comment type="subcellular location">
    <subcellularLocation>
        <location evidence="1">Cell membrane</location>
        <topology evidence="1">Single-pass membrane protein</topology>
    </subcellularLocation>
</comment>
<dbReference type="PANTHER" id="PTHR43670">
    <property type="entry name" value="HEAT SHOCK PROTEIN 26"/>
    <property type="match status" value="1"/>
</dbReference>
<keyword evidence="7" id="KW-0472">Membrane</keyword>
<evidence type="ECO:0000313" key="13">
    <source>
        <dbReference type="Proteomes" id="UP000295252"/>
    </source>
</evidence>
<evidence type="ECO:0000256" key="1">
    <source>
        <dbReference type="ARBA" id="ARBA00004162"/>
    </source>
</evidence>
<evidence type="ECO:0000256" key="9">
    <source>
        <dbReference type="RuleBase" id="RU003616"/>
    </source>
</evidence>
<dbReference type="InParanoid" id="A0A068VJ32"/>
<keyword evidence="2" id="KW-1003">Cell membrane</keyword>
<evidence type="ECO:0000256" key="5">
    <source>
        <dbReference type="ARBA" id="ARBA00022821"/>
    </source>
</evidence>
<dbReference type="OMA" id="LTITMPW"/>
<reference evidence="13" key="1">
    <citation type="journal article" date="2014" name="Science">
        <title>The coffee genome provides insight into the convergent evolution of caffeine biosynthesis.</title>
        <authorList>
            <person name="Denoeud F."/>
            <person name="Carretero-Paulet L."/>
            <person name="Dereeper A."/>
            <person name="Droc G."/>
            <person name="Guyot R."/>
            <person name="Pietrella M."/>
            <person name="Zheng C."/>
            <person name="Alberti A."/>
            <person name="Anthony F."/>
            <person name="Aprea G."/>
            <person name="Aury J.M."/>
            <person name="Bento P."/>
            <person name="Bernard M."/>
            <person name="Bocs S."/>
            <person name="Campa C."/>
            <person name="Cenci A."/>
            <person name="Combes M.C."/>
            <person name="Crouzillat D."/>
            <person name="Da Silva C."/>
            <person name="Daddiego L."/>
            <person name="De Bellis F."/>
            <person name="Dussert S."/>
            <person name="Garsmeur O."/>
            <person name="Gayraud T."/>
            <person name="Guignon V."/>
            <person name="Jahn K."/>
            <person name="Jamilloux V."/>
            <person name="Joet T."/>
            <person name="Labadie K."/>
            <person name="Lan T."/>
            <person name="Leclercq J."/>
            <person name="Lepelley M."/>
            <person name="Leroy T."/>
            <person name="Li L.T."/>
            <person name="Librado P."/>
            <person name="Lopez L."/>
            <person name="Munoz A."/>
            <person name="Noel B."/>
            <person name="Pallavicini A."/>
            <person name="Perrotta G."/>
            <person name="Poncet V."/>
            <person name="Pot D."/>
            <person name="Priyono X."/>
            <person name="Rigoreau M."/>
            <person name="Rouard M."/>
            <person name="Rozas J."/>
            <person name="Tranchant-Dubreuil C."/>
            <person name="VanBuren R."/>
            <person name="Zhang Q."/>
            <person name="Andrade A.C."/>
            <person name="Argout X."/>
            <person name="Bertrand B."/>
            <person name="de Kochko A."/>
            <person name="Graziosi G."/>
            <person name="Henry R.J."/>
            <person name="Jayarama X."/>
            <person name="Ming R."/>
            <person name="Nagai C."/>
            <person name="Rounsley S."/>
            <person name="Sankoff D."/>
            <person name="Giuliano G."/>
            <person name="Albert V.A."/>
            <person name="Wincker P."/>
            <person name="Lashermes P."/>
        </authorList>
    </citation>
    <scope>NUCLEOTIDE SEQUENCE [LARGE SCALE GENOMIC DNA]</scope>
    <source>
        <strain evidence="13">cv. DH200-94</strain>
    </source>
</reference>
<name>A0A068VJ32_COFCA</name>
<dbReference type="GO" id="GO:0006952">
    <property type="term" value="P:defense response"/>
    <property type="evidence" value="ECO:0007669"/>
    <property type="project" value="UniProtKB-KW"/>
</dbReference>
<dbReference type="Gene3D" id="2.60.40.790">
    <property type="match status" value="1"/>
</dbReference>
<dbReference type="Proteomes" id="UP000295252">
    <property type="component" value="Unassembled WGS sequence"/>
</dbReference>
<comment type="similarity">
    <text evidence="8 9">Belongs to the small heat shock protein (HSP20) family.</text>
</comment>
<dbReference type="SUPFAM" id="SSF49764">
    <property type="entry name" value="HSP20-like chaperones"/>
    <property type="match status" value="1"/>
</dbReference>
<keyword evidence="6" id="KW-1133">Transmembrane helix</keyword>
<dbReference type="EMBL" id="HG740544">
    <property type="protein sequence ID" value="CDP20632.1"/>
    <property type="molecule type" value="Genomic_DNA"/>
</dbReference>
<feature type="compositionally biased region" description="Polar residues" evidence="10">
    <location>
        <begin position="128"/>
        <end position="140"/>
    </location>
</feature>
<dbReference type="GO" id="GO:0034605">
    <property type="term" value="P:cellular response to heat"/>
    <property type="evidence" value="ECO:0007669"/>
    <property type="project" value="TreeGrafter"/>
</dbReference>
<dbReference type="InterPro" id="IPR002068">
    <property type="entry name" value="A-crystallin/Hsp20_dom"/>
</dbReference>
<dbReference type="CDD" id="cd06464">
    <property type="entry name" value="ACD_sHsps-like"/>
    <property type="match status" value="1"/>
</dbReference>
<keyword evidence="3" id="KW-0812">Transmembrane</keyword>
<feature type="domain" description="SHSP" evidence="11">
    <location>
        <begin position="23"/>
        <end position="127"/>
    </location>
</feature>
<evidence type="ECO:0000256" key="10">
    <source>
        <dbReference type="SAM" id="MobiDB-lite"/>
    </source>
</evidence>
<dbReference type="Pfam" id="PF00011">
    <property type="entry name" value="HSP20"/>
    <property type="match status" value="1"/>
</dbReference>
<evidence type="ECO:0000256" key="6">
    <source>
        <dbReference type="ARBA" id="ARBA00022989"/>
    </source>
</evidence>
<evidence type="ECO:0000256" key="2">
    <source>
        <dbReference type="ARBA" id="ARBA00022475"/>
    </source>
</evidence>
<evidence type="ECO:0000313" key="12">
    <source>
        <dbReference type="EMBL" id="CDP20632.1"/>
    </source>
</evidence>
<organism evidence="12 13">
    <name type="scientific">Coffea canephora</name>
    <name type="common">Robusta coffee</name>
    <dbReference type="NCBI Taxonomy" id="49390"/>
    <lineage>
        <taxon>Eukaryota</taxon>
        <taxon>Viridiplantae</taxon>
        <taxon>Streptophyta</taxon>
        <taxon>Embryophyta</taxon>
        <taxon>Tracheophyta</taxon>
        <taxon>Spermatophyta</taxon>
        <taxon>Magnoliopsida</taxon>
        <taxon>eudicotyledons</taxon>
        <taxon>Gunneridae</taxon>
        <taxon>Pentapetalae</taxon>
        <taxon>asterids</taxon>
        <taxon>lamiids</taxon>
        <taxon>Gentianales</taxon>
        <taxon>Rubiaceae</taxon>
        <taxon>Ixoroideae</taxon>
        <taxon>Gardenieae complex</taxon>
        <taxon>Bertiereae - Coffeeae clade</taxon>
        <taxon>Coffeeae</taxon>
        <taxon>Coffea</taxon>
    </lineage>
</organism>
<dbReference type="GO" id="GO:0005886">
    <property type="term" value="C:plasma membrane"/>
    <property type="evidence" value="ECO:0007669"/>
    <property type="project" value="UniProtKB-SubCell"/>
</dbReference>
<feature type="compositionally biased region" description="Basic and acidic residues" evidence="10">
    <location>
        <begin position="302"/>
        <end position="327"/>
    </location>
</feature>
<gene>
    <name evidence="12" type="ORF">GSCOC_T00003026001</name>
</gene>
<evidence type="ECO:0000256" key="4">
    <source>
        <dbReference type="ARBA" id="ARBA00022737"/>
    </source>
</evidence>